<dbReference type="EMBL" id="JAGFNK010000326">
    <property type="protein sequence ID" value="KAI9452814.1"/>
    <property type="molecule type" value="Genomic_DNA"/>
</dbReference>
<name>A0ACC0TXN3_9AGAM</name>
<gene>
    <name evidence="1" type="ORF">F5148DRAFT_985823</name>
</gene>
<reference evidence="1" key="1">
    <citation type="submission" date="2021-03" db="EMBL/GenBank/DDBJ databases">
        <title>Evolutionary priming and transition to the ectomycorrhizal habit in an iconic lineage of mushroom-forming fungi: is preadaptation a requirement?</title>
        <authorList>
            <consortium name="DOE Joint Genome Institute"/>
            <person name="Looney B.P."/>
            <person name="Miyauchi S."/>
            <person name="Morin E."/>
            <person name="Drula E."/>
            <person name="Courty P.E."/>
            <person name="Chicoki N."/>
            <person name="Fauchery L."/>
            <person name="Kohler A."/>
            <person name="Kuo A."/>
            <person name="LaButti K."/>
            <person name="Pangilinan J."/>
            <person name="Lipzen A."/>
            <person name="Riley R."/>
            <person name="Andreopoulos W."/>
            <person name="He G."/>
            <person name="Johnson J."/>
            <person name="Barry K.W."/>
            <person name="Grigoriev I.V."/>
            <person name="Nagy L."/>
            <person name="Hibbett D."/>
            <person name="Henrissat B."/>
            <person name="Matheny P.B."/>
            <person name="Labbe J."/>
            <person name="Martin A.F."/>
        </authorList>
    </citation>
    <scope>NUCLEOTIDE SEQUENCE</scope>
    <source>
        <strain evidence="1">BPL698</strain>
    </source>
</reference>
<evidence type="ECO:0000313" key="2">
    <source>
        <dbReference type="Proteomes" id="UP001207468"/>
    </source>
</evidence>
<dbReference type="Proteomes" id="UP001207468">
    <property type="component" value="Unassembled WGS sequence"/>
</dbReference>
<organism evidence="1 2">
    <name type="scientific">Russula earlei</name>
    <dbReference type="NCBI Taxonomy" id="71964"/>
    <lineage>
        <taxon>Eukaryota</taxon>
        <taxon>Fungi</taxon>
        <taxon>Dikarya</taxon>
        <taxon>Basidiomycota</taxon>
        <taxon>Agaricomycotina</taxon>
        <taxon>Agaricomycetes</taxon>
        <taxon>Russulales</taxon>
        <taxon>Russulaceae</taxon>
        <taxon>Russula</taxon>
    </lineage>
</organism>
<comment type="caution">
    <text evidence="1">The sequence shown here is derived from an EMBL/GenBank/DDBJ whole genome shotgun (WGS) entry which is preliminary data.</text>
</comment>
<keyword evidence="1" id="KW-0378">Hydrolase</keyword>
<proteinExistence type="predicted"/>
<sequence length="759" mass="85670">MADASNSNGTDGIGTPDTTSSFDVIHAPIGLSDPQYSARKRKMLDAVIRLRAIGANIDLDIPVIVVLGSQSAGKSSLIEAISGITLPRASGTCTRCPTECQLYYSSEPWRCVVSLRLVTDEDGTVLGQPRRVEFGDPIFDKHLVTERIRRAQSAILNPATPPTTFLNESTDDLEERQLSFSSNSVCLEIRGRDIDDLSFVDLPGLIPGGDPRDSKLVQQLAESYICKESCIILLTIACETDYENQGAHRLAAQYDPHGSRTIGVLTKPDRIPTGEEGSWIRMIQGQHDIDGEETGIEYFSVKNPDSQDIKHGISYEQARQKEAEFYSTKEPWSQLDWPYQQRLGTKKLTGRLSEALPNLISKRQVFLEGEVNKQLDRTNNEISRLPSPPSSEPVGEMLRLIGLFVRSIEHLVDGTPDDDGLIQALRGPRVDFKKAICQTAPDFRPSSGDRDMYALLVLPLPRPSFLLEEEVDWQEDAKGVHTAIFIEDVENKANSAVTRELPNNIPFIVKKRFIADIVGEWDAPSKKLFHTTVKELNKRIKEQIEVHFTQYTHGHLKQRVMNIMHAHTQRRANATEQRINFLLEEEQEPFTMNEHHFMEHRSKFLGYYRGIRQKDEGGFVERLRSRDRDTKIVVNKVISGLAELGQHSVEPASLARLLPPDPMETAIEIMSEVQAYFQVSYRRFVDNVPMTIDRSLLRGLKVGLESALFTGMDISGPEGHERCKMLLSEPENIVARRMELQNRRDRLGKAKRELLHAFE</sequence>
<keyword evidence="2" id="KW-1185">Reference proteome</keyword>
<protein>
    <submittedName>
        <fullName evidence="1">P-loop containing nucleoside triphosphate hydrolase protein</fullName>
    </submittedName>
</protein>
<evidence type="ECO:0000313" key="1">
    <source>
        <dbReference type="EMBL" id="KAI9452814.1"/>
    </source>
</evidence>
<accession>A0ACC0TXN3</accession>